<dbReference type="Proteomes" id="UP001521137">
    <property type="component" value="Unassembled WGS sequence"/>
</dbReference>
<dbReference type="EMBL" id="JAKGAS010000018">
    <property type="protein sequence ID" value="MCF2950339.1"/>
    <property type="molecule type" value="Genomic_DNA"/>
</dbReference>
<comment type="caution">
    <text evidence="5">The sequence shown here is derived from an EMBL/GenBank/DDBJ whole genome shotgun (WGS) entry which is preliminary data.</text>
</comment>
<keyword evidence="1" id="KW-0479">Metal-binding</keyword>
<evidence type="ECO:0000313" key="5">
    <source>
        <dbReference type="EMBL" id="MCF2950339.1"/>
    </source>
</evidence>
<keyword evidence="2" id="KW-0863">Zinc-finger</keyword>
<organism evidence="5 6">
    <name type="scientific">Paraglaciecola algarum</name>
    <dbReference type="NCBI Taxonomy" id="3050085"/>
    <lineage>
        <taxon>Bacteria</taxon>
        <taxon>Pseudomonadati</taxon>
        <taxon>Pseudomonadota</taxon>
        <taxon>Gammaproteobacteria</taxon>
        <taxon>Alteromonadales</taxon>
        <taxon>Alteromonadaceae</taxon>
        <taxon>Paraglaciecola</taxon>
    </lineage>
</organism>
<keyword evidence="3" id="KW-0862">Zinc</keyword>
<dbReference type="RefSeq" id="WP_235314441.1">
    <property type="nucleotide sequence ID" value="NZ_JAKGAS010000018.1"/>
</dbReference>
<protein>
    <submittedName>
        <fullName evidence="5">DUF2007 domain-containing protein</fullName>
    </submittedName>
</protein>
<dbReference type="Gene3D" id="3.30.70.790">
    <property type="entry name" value="UreE, C-terminal domain"/>
    <property type="match status" value="1"/>
</dbReference>
<accession>A0ABS9DBN1</accession>
<name>A0ABS9DBN1_9ALTE</name>
<evidence type="ECO:0000259" key="4">
    <source>
        <dbReference type="PROSITE" id="PS01358"/>
    </source>
</evidence>
<dbReference type="Pfam" id="PF09413">
    <property type="entry name" value="DUF2007"/>
    <property type="match status" value="1"/>
</dbReference>
<evidence type="ECO:0000256" key="1">
    <source>
        <dbReference type="ARBA" id="ARBA00022723"/>
    </source>
</evidence>
<evidence type="ECO:0000313" key="6">
    <source>
        <dbReference type="Proteomes" id="UP001521137"/>
    </source>
</evidence>
<dbReference type="InterPro" id="IPR018551">
    <property type="entry name" value="DUF2007"/>
</dbReference>
<sequence length="101" mass="11252">MKLVFSHNNNLLVSNAQNTLENAGIETVLKNEHASTGGHTNFVHLELWIKDDHDETKATELLDAISKDQTAEDWECTACHEKNGAAFEVCWKCQQAVELSA</sequence>
<evidence type="ECO:0000256" key="2">
    <source>
        <dbReference type="ARBA" id="ARBA00022771"/>
    </source>
</evidence>
<gene>
    <name evidence="5" type="ORF">L0668_19680</name>
</gene>
<evidence type="ECO:0000256" key="3">
    <source>
        <dbReference type="ARBA" id="ARBA00022833"/>
    </source>
</evidence>
<reference evidence="5 6" key="1">
    <citation type="submission" date="2022-01" db="EMBL/GenBank/DDBJ databases">
        <title>Paraglaciecola sp. G1-23.</title>
        <authorList>
            <person name="Jin M.S."/>
            <person name="Han D.M."/>
            <person name="Kim H.M."/>
            <person name="Jeon C.O."/>
        </authorList>
    </citation>
    <scope>NUCLEOTIDE SEQUENCE [LARGE SCALE GENOMIC DNA]</scope>
    <source>
        <strain evidence="5 6">G1-23</strain>
    </source>
</reference>
<feature type="domain" description="RanBP2-type" evidence="4">
    <location>
        <begin position="74"/>
        <end position="93"/>
    </location>
</feature>
<keyword evidence="6" id="KW-1185">Reference proteome</keyword>
<dbReference type="PROSITE" id="PS01358">
    <property type="entry name" value="ZF_RANBP2_1"/>
    <property type="match status" value="1"/>
</dbReference>
<proteinExistence type="predicted"/>
<dbReference type="InterPro" id="IPR001876">
    <property type="entry name" value="Znf_RanBP2"/>
</dbReference>